<protein>
    <submittedName>
        <fullName evidence="1">Uncharacterized protein</fullName>
    </submittedName>
</protein>
<evidence type="ECO:0000313" key="2">
    <source>
        <dbReference type="Proteomes" id="UP000237911"/>
    </source>
</evidence>
<dbReference type="AlphaFoldDB" id="A0A9X7INL9"/>
<dbReference type="Proteomes" id="UP000237911">
    <property type="component" value="Unassembled WGS sequence"/>
</dbReference>
<keyword evidence="2" id="KW-1185">Reference proteome</keyword>
<accession>A0A9X7INL9</accession>
<reference evidence="1 2" key="1">
    <citation type="submission" date="2018-02" db="EMBL/GenBank/DDBJ databases">
        <title>Draft genome sequence of Mycobacterium virginiense isolated from mud of a swine farm in Japan.</title>
        <authorList>
            <person name="Ohya K."/>
        </authorList>
    </citation>
    <scope>NUCLEOTIDE SEQUENCE [LARGE SCALE GENOMIC DNA]</scope>
    <source>
        <strain evidence="1 2">GF75</strain>
    </source>
</reference>
<dbReference type="EMBL" id="PUEV01000043">
    <property type="protein sequence ID" value="PQM52587.1"/>
    <property type="molecule type" value="Genomic_DNA"/>
</dbReference>
<evidence type="ECO:0000313" key="1">
    <source>
        <dbReference type="EMBL" id="PQM52587.1"/>
    </source>
</evidence>
<name>A0A9X7INL9_9MYCO</name>
<organism evidence="1 2">
    <name type="scientific">Mycolicibacter virginiensis</name>
    <dbReference type="NCBI Taxonomy" id="1795032"/>
    <lineage>
        <taxon>Bacteria</taxon>
        <taxon>Bacillati</taxon>
        <taxon>Actinomycetota</taxon>
        <taxon>Actinomycetes</taxon>
        <taxon>Mycobacteriales</taxon>
        <taxon>Mycobacteriaceae</taxon>
        <taxon>Mycolicibacter</taxon>
    </lineage>
</organism>
<proteinExistence type="predicted"/>
<feature type="non-terminal residue" evidence="1">
    <location>
        <position position="122"/>
    </location>
</feature>
<gene>
    <name evidence="1" type="ORF">C5U48_08885</name>
</gene>
<comment type="caution">
    <text evidence="1">The sequence shown here is derived from an EMBL/GenBank/DDBJ whole genome shotgun (WGS) entry which is preliminary data.</text>
</comment>
<sequence length="122" mass="11616">MNFGQFDVVEPLAPLAAGVPGAAGSGVPWFPAAADVVPSEPVPAEPAVPDVPVASVVEAPGASAGSGVPELPAAADASDWAGVPGVCCADGAGPPAEVEASALPWVCEPEVPVAAGTSEPVA</sequence>